<proteinExistence type="predicted"/>
<name>A0A9N9DWL4_9GLOM</name>
<dbReference type="OrthoDB" id="2408826at2759"/>
<dbReference type="Proteomes" id="UP000789572">
    <property type="component" value="Unassembled WGS sequence"/>
</dbReference>
<organism evidence="1 2">
    <name type="scientific">Paraglomus occultum</name>
    <dbReference type="NCBI Taxonomy" id="144539"/>
    <lineage>
        <taxon>Eukaryota</taxon>
        <taxon>Fungi</taxon>
        <taxon>Fungi incertae sedis</taxon>
        <taxon>Mucoromycota</taxon>
        <taxon>Glomeromycotina</taxon>
        <taxon>Glomeromycetes</taxon>
        <taxon>Paraglomerales</taxon>
        <taxon>Paraglomeraceae</taxon>
        <taxon>Paraglomus</taxon>
    </lineage>
</organism>
<evidence type="ECO:0000313" key="2">
    <source>
        <dbReference type="Proteomes" id="UP000789572"/>
    </source>
</evidence>
<feature type="non-terminal residue" evidence="1">
    <location>
        <position position="1"/>
    </location>
</feature>
<gene>
    <name evidence="1" type="ORF">POCULU_LOCUS9955</name>
</gene>
<protein>
    <submittedName>
        <fullName evidence="1">7807_t:CDS:1</fullName>
    </submittedName>
</protein>
<comment type="caution">
    <text evidence="1">The sequence shown here is derived from an EMBL/GenBank/DDBJ whole genome shotgun (WGS) entry which is preliminary data.</text>
</comment>
<dbReference type="AlphaFoldDB" id="A0A9N9DWL4"/>
<dbReference type="EMBL" id="CAJVPJ010004350">
    <property type="protein sequence ID" value="CAG8651122.1"/>
    <property type="molecule type" value="Genomic_DNA"/>
</dbReference>
<keyword evidence="2" id="KW-1185">Reference proteome</keyword>
<reference evidence="1" key="1">
    <citation type="submission" date="2021-06" db="EMBL/GenBank/DDBJ databases">
        <authorList>
            <person name="Kallberg Y."/>
            <person name="Tangrot J."/>
            <person name="Rosling A."/>
        </authorList>
    </citation>
    <scope>NUCLEOTIDE SEQUENCE</scope>
    <source>
        <strain evidence="1">IA702</strain>
    </source>
</reference>
<sequence length="102" mass="11663">KKGRQTVHQIARRGCQAYSDIEFGPVEREQKRIRVDESEAVEEASPLTIPPYTSVHISPNGTLYKTQQELNHILKSTTSELQLLNHQESSFKSKIVKFTLKI</sequence>
<evidence type="ECO:0000313" key="1">
    <source>
        <dbReference type="EMBL" id="CAG8651122.1"/>
    </source>
</evidence>
<accession>A0A9N9DWL4</accession>